<dbReference type="AlphaFoldDB" id="A0A2P2NWW2"/>
<reference evidence="2" key="1">
    <citation type="submission" date="2018-02" db="EMBL/GenBank/DDBJ databases">
        <title>Rhizophora mucronata_Transcriptome.</title>
        <authorList>
            <person name="Meera S.P."/>
            <person name="Sreeshan A."/>
            <person name="Augustine A."/>
        </authorList>
    </citation>
    <scope>NUCLEOTIDE SEQUENCE</scope>
    <source>
        <tissue evidence="2">Leaf</tissue>
    </source>
</reference>
<organism evidence="2">
    <name type="scientific">Rhizophora mucronata</name>
    <name type="common">Asiatic mangrove</name>
    <dbReference type="NCBI Taxonomy" id="61149"/>
    <lineage>
        <taxon>Eukaryota</taxon>
        <taxon>Viridiplantae</taxon>
        <taxon>Streptophyta</taxon>
        <taxon>Embryophyta</taxon>
        <taxon>Tracheophyta</taxon>
        <taxon>Spermatophyta</taxon>
        <taxon>Magnoliopsida</taxon>
        <taxon>eudicotyledons</taxon>
        <taxon>Gunneridae</taxon>
        <taxon>Pentapetalae</taxon>
        <taxon>rosids</taxon>
        <taxon>fabids</taxon>
        <taxon>Malpighiales</taxon>
        <taxon>Rhizophoraceae</taxon>
        <taxon>Rhizophora</taxon>
    </lineage>
</organism>
<keyword evidence="1" id="KW-0812">Transmembrane</keyword>
<sequence>MPSKVWSGYLKSIFSVMILLCSYIECFGSWEKLSDICKSSTFIT</sequence>
<evidence type="ECO:0000313" key="2">
    <source>
        <dbReference type="EMBL" id="MBX46963.1"/>
    </source>
</evidence>
<keyword evidence="1" id="KW-1133">Transmembrane helix</keyword>
<accession>A0A2P2NWW2</accession>
<evidence type="ECO:0000256" key="1">
    <source>
        <dbReference type="SAM" id="Phobius"/>
    </source>
</evidence>
<name>A0A2P2NWW2_RHIMU</name>
<dbReference type="EMBL" id="GGEC01066479">
    <property type="protein sequence ID" value="MBX46963.1"/>
    <property type="molecule type" value="Transcribed_RNA"/>
</dbReference>
<proteinExistence type="predicted"/>
<feature type="transmembrane region" description="Helical" evidence="1">
    <location>
        <begin position="12"/>
        <end position="30"/>
    </location>
</feature>
<keyword evidence="1" id="KW-0472">Membrane</keyword>
<protein>
    <submittedName>
        <fullName evidence="2">Uncharacterized protein</fullName>
    </submittedName>
</protein>